<dbReference type="EC" id="2.4.99.28" evidence="19"/>
<evidence type="ECO:0000256" key="12">
    <source>
        <dbReference type="ARBA" id="ARBA00023306"/>
    </source>
</evidence>
<evidence type="ECO:0000256" key="3">
    <source>
        <dbReference type="ARBA" id="ARBA00022475"/>
    </source>
</evidence>
<name>A0A8J7TVT8_9PROT</name>
<comment type="subcellular location">
    <subcellularLocation>
        <location evidence="1">Cell membrane</location>
        <topology evidence="1">Multi-pass membrane protein</topology>
    </subcellularLocation>
</comment>
<comment type="catalytic activity">
    <reaction evidence="20">
        <text>[GlcNAc-(1-&gt;4)-Mur2Ac(oyl-L-Ala-gamma-D-Glu-L-Lys-D-Ala-D-Ala)](n)-di-trans,octa-cis-undecaprenyl diphosphate + beta-D-GlcNAc-(1-&gt;4)-Mur2Ac(oyl-L-Ala-gamma-D-Glu-L-Lys-D-Ala-D-Ala)-di-trans,octa-cis-undecaprenyl diphosphate = [GlcNAc-(1-&gt;4)-Mur2Ac(oyl-L-Ala-gamma-D-Glu-L-Lys-D-Ala-D-Ala)](n+1)-di-trans,octa-cis-undecaprenyl diphosphate + di-trans,octa-cis-undecaprenyl diphosphate + H(+)</text>
        <dbReference type="Rhea" id="RHEA:23708"/>
        <dbReference type="Rhea" id="RHEA-COMP:9602"/>
        <dbReference type="Rhea" id="RHEA-COMP:9603"/>
        <dbReference type="ChEBI" id="CHEBI:15378"/>
        <dbReference type="ChEBI" id="CHEBI:58405"/>
        <dbReference type="ChEBI" id="CHEBI:60033"/>
        <dbReference type="ChEBI" id="CHEBI:78435"/>
        <dbReference type="EC" id="2.4.99.28"/>
    </reaction>
</comment>
<feature type="transmembrane region" description="Helical" evidence="21">
    <location>
        <begin position="23"/>
        <end position="42"/>
    </location>
</feature>
<feature type="transmembrane region" description="Helical" evidence="21">
    <location>
        <begin position="86"/>
        <end position="105"/>
    </location>
</feature>
<evidence type="ECO:0000256" key="6">
    <source>
        <dbReference type="ARBA" id="ARBA00022679"/>
    </source>
</evidence>
<evidence type="ECO:0000256" key="16">
    <source>
        <dbReference type="ARBA" id="ARBA00038053"/>
    </source>
</evidence>
<dbReference type="GO" id="GO:0015648">
    <property type="term" value="F:lipid-linked peptidoglycan transporter activity"/>
    <property type="evidence" value="ECO:0007669"/>
    <property type="project" value="TreeGrafter"/>
</dbReference>
<evidence type="ECO:0000256" key="2">
    <source>
        <dbReference type="ARBA" id="ARBA00004752"/>
    </source>
</evidence>
<proteinExistence type="inferred from homology"/>
<dbReference type="EMBL" id="JAFKGL010000021">
    <property type="protein sequence ID" value="MBN9413354.1"/>
    <property type="molecule type" value="Genomic_DNA"/>
</dbReference>
<dbReference type="PROSITE" id="PS00428">
    <property type="entry name" value="FTSW_RODA_SPOVE"/>
    <property type="match status" value="1"/>
</dbReference>
<evidence type="ECO:0000256" key="13">
    <source>
        <dbReference type="ARBA" id="ARBA00023316"/>
    </source>
</evidence>
<keyword evidence="12" id="KW-0131">Cell cycle</keyword>
<dbReference type="AlphaFoldDB" id="A0A8J7TVT8"/>
<dbReference type="PANTHER" id="PTHR30474:SF2">
    <property type="entry name" value="PEPTIDOGLYCAN GLYCOSYLTRANSFERASE FTSW-RELATED"/>
    <property type="match status" value="1"/>
</dbReference>
<evidence type="ECO:0000256" key="5">
    <source>
        <dbReference type="ARBA" id="ARBA00022676"/>
    </source>
</evidence>
<keyword evidence="13" id="KW-0961">Cell wall biogenesis/degradation</keyword>
<dbReference type="InterPro" id="IPR018365">
    <property type="entry name" value="Cell_cycle_FtsW-rel_CS"/>
</dbReference>
<keyword evidence="4" id="KW-0132">Cell division</keyword>
<evidence type="ECO:0000256" key="21">
    <source>
        <dbReference type="SAM" id="Phobius"/>
    </source>
</evidence>
<gene>
    <name evidence="22" type="primary">ftsW</name>
    <name evidence="22" type="ORF">J0H12_05480</name>
</gene>
<dbReference type="Proteomes" id="UP000664414">
    <property type="component" value="Unassembled WGS sequence"/>
</dbReference>
<reference evidence="22" key="1">
    <citation type="submission" date="2021-02" db="EMBL/GenBank/DDBJ databases">
        <title>Thiocyanate and organic carbon inputs drive convergent selection for specific autotrophic Afipia and Thiobacillus strains within complex microbiomes.</title>
        <authorList>
            <person name="Huddy R.J."/>
            <person name="Sachdeva R."/>
            <person name="Kadzinga F."/>
            <person name="Kantor R.S."/>
            <person name="Harrison S.T.L."/>
            <person name="Banfield J.F."/>
        </authorList>
    </citation>
    <scope>NUCLEOTIDE SEQUENCE</scope>
    <source>
        <strain evidence="22">SCN18_10_11_15_R4_P_38_20</strain>
    </source>
</reference>
<evidence type="ECO:0000256" key="17">
    <source>
        <dbReference type="ARBA" id="ARBA00041185"/>
    </source>
</evidence>
<evidence type="ECO:0000313" key="23">
    <source>
        <dbReference type="Proteomes" id="UP000664414"/>
    </source>
</evidence>
<keyword evidence="3" id="KW-1003">Cell membrane</keyword>
<keyword evidence="6" id="KW-0808">Transferase</keyword>
<dbReference type="GO" id="GO:0008955">
    <property type="term" value="F:peptidoglycan glycosyltransferase activity"/>
    <property type="evidence" value="ECO:0007669"/>
    <property type="project" value="UniProtKB-EC"/>
</dbReference>
<organism evidence="22 23">
    <name type="scientific">Candidatus Paracaedimonas acanthamoebae</name>
    <dbReference type="NCBI Taxonomy" id="244581"/>
    <lineage>
        <taxon>Bacteria</taxon>
        <taxon>Pseudomonadati</taxon>
        <taxon>Pseudomonadota</taxon>
        <taxon>Alphaproteobacteria</taxon>
        <taxon>Holosporales</taxon>
        <taxon>Caedimonadaceae</taxon>
        <taxon>Candidatus Paracaedimonas</taxon>
    </lineage>
</organism>
<dbReference type="GO" id="GO:0008360">
    <property type="term" value="P:regulation of cell shape"/>
    <property type="evidence" value="ECO:0007669"/>
    <property type="project" value="UniProtKB-KW"/>
</dbReference>
<keyword evidence="11 21" id="KW-0472">Membrane</keyword>
<dbReference type="GO" id="GO:0005886">
    <property type="term" value="C:plasma membrane"/>
    <property type="evidence" value="ECO:0007669"/>
    <property type="project" value="UniProtKB-SubCell"/>
</dbReference>
<evidence type="ECO:0000256" key="10">
    <source>
        <dbReference type="ARBA" id="ARBA00022989"/>
    </source>
</evidence>
<evidence type="ECO:0000256" key="14">
    <source>
        <dbReference type="ARBA" id="ARBA00032370"/>
    </source>
</evidence>
<dbReference type="InterPro" id="IPR013437">
    <property type="entry name" value="FtsW"/>
</dbReference>
<evidence type="ECO:0000256" key="9">
    <source>
        <dbReference type="ARBA" id="ARBA00022984"/>
    </source>
</evidence>
<evidence type="ECO:0000256" key="4">
    <source>
        <dbReference type="ARBA" id="ARBA00022618"/>
    </source>
</evidence>
<evidence type="ECO:0000256" key="15">
    <source>
        <dbReference type="ARBA" id="ARBA00033270"/>
    </source>
</evidence>
<dbReference type="GO" id="GO:0051301">
    <property type="term" value="P:cell division"/>
    <property type="evidence" value="ECO:0007669"/>
    <property type="project" value="UniProtKB-KW"/>
</dbReference>
<accession>A0A8J7TVT8</accession>
<dbReference type="InterPro" id="IPR001182">
    <property type="entry name" value="FtsW/RodA"/>
</dbReference>
<evidence type="ECO:0000256" key="1">
    <source>
        <dbReference type="ARBA" id="ARBA00004651"/>
    </source>
</evidence>
<feature type="transmembrane region" description="Helical" evidence="21">
    <location>
        <begin position="310"/>
        <end position="335"/>
    </location>
</feature>
<comment type="caution">
    <text evidence="22">The sequence shown here is derived from an EMBL/GenBank/DDBJ whole genome shotgun (WGS) entry which is preliminary data.</text>
</comment>
<feature type="transmembrane region" description="Helical" evidence="21">
    <location>
        <begin position="189"/>
        <end position="214"/>
    </location>
</feature>
<evidence type="ECO:0000256" key="7">
    <source>
        <dbReference type="ARBA" id="ARBA00022692"/>
    </source>
</evidence>
<evidence type="ECO:0000256" key="20">
    <source>
        <dbReference type="ARBA" id="ARBA00049902"/>
    </source>
</evidence>
<comment type="pathway">
    <text evidence="2">Cell wall biogenesis; peptidoglycan biosynthesis.</text>
</comment>
<keyword evidence="10 21" id="KW-1133">Transmembrane helix</keyword>
<dbReference type="GO" id="GO:0071555">
    <property type="term" value="P:cell wall organization"/>
    <property type="evidence" value="ECO:0007669"/>
    <property type="project" value="UniProtKB-KW"/>
</dbReference>
<keyword evidence="9" id="KW-0573">Peptidoglycan synthesis</keyword>
<dbReference type="Pfam" id="PF01098">
    <property type="entry name" value="FTSW_RODA_SPOVE"/>
    <property type="match status" value="1"/>
</dbReference>
<evidence type="ECO:0000313" key="22">
    <source>
        <dbReference type="EMBL" id="MBN9413354.1"/>
    </source>
</evidence>
<dbReference type="NCBIfam" id="TIGR02614">
    <property type="entry name" value="ftsW"/>
    <property type="match status" value="1"/>
</dbReference>
<keyword evidence="5" id="KW-0328">Glycosyltransferase</keyword>
<keyword evidence="7 21" id="KW-0812">Transmembrane</keyword>
<evidence type="ECO:0000256" key="19">
    <source>
        <dbReference type="ARBA" id="ARBA00044770"/>
    </source>
</evidence>
<protein>
    <recommendedName>
        <fullName evidence="17">Probable peptidoglycan glycosyltransferase FtsW</fullName>
        <ecNumber evidence="19">2.4.99.28</ecNumber>
    </recommendedName>
    <alternativeName>
        <fullName evidence="18">Cell division protein FtsW</fullName>
    </alternativeName>
    <alternativeName>
        <fullName evidence="15">Cell wall polymerase</fullName>
    </alternativeName>
    <alternativeName>
        <fullName evidence="14">Peptidoglycan polymerase</fullName>
    </alternativeName>
</protein>
<feature type="transmembrane region" description="Helical" evidence="21">
    <location>
        <begin position="62"/>
        <end position="80"/>
    </location>
</feature>
<evidence type="ECO:0000256" key="8">
    <source>
        <dbReference type="ARBA" id="ARBA00022960"/>
    </source>
</evidence>
<dbReference type="GO" id="GO:0009252">
    <property type="term" value="P:peptidoglycan biosynthetic process"/>
    <property type="evidence" value="ECO:0007669"/>
    <property type="project" value="UniProtKB-KW"/>
</dbReference>
<evidence type="ECO:0000256" key="11">
    <source>
        <dbReference type="ARBA" id="ARBA00023136"/>
    </source>
</evidence>
<dbReference type="PANTHER" id="PTHR30474">
    <property type="entry name" value="CELL CYCLE PROTEIN"/>
    <property type="match status" value="1"/>
</dbReference>
<keyword evidence="8" id="KW-0133">Cell shape</keyword>
<sequence length="377" mass="41982">MTTPFARTDNSILGRWWWTVDHWLLATVSFLLGIGFFLTMAASPAVAERLHLDSFYFVKRHALYLIPVFAIIFFVSTMDIQKIRRFSFIVYAIGILFLIMTYFFGVEIKGARRWLNFGGFSIQPSEFIKPAVVVLSAWMLSEREVNSRFPGNILALGFYGFAVLLLLLQPDMGMVVLMTITMFGQFFLAGLPVLWVLIAAASSVGVLFGAYFLFPHVTQRIDRFLDRDAGDKYSDRYQITQSLEAFMNGGFLGQGPGEGTVKKHLPDAHADFIYAVAAEEFGFVLCIIILGLFAFLVLRTISRMLNENNLFIVIAVSGLIMELGIQAMINIASTLGLIPTKGMTLPFISYGGSSMLALAMGFGMVLGLTRRRLQGEG</sequence>
<comment type="similarity">
    <text evidence="16">Belongs to the SEDS family. FtsW subfamily.</text>
</comment>
<feature type="transmembrane region" description="Helical" evidence="21">
    <location>
        <begin position="347"/>
        <end position="368"/>
    </location>
</feature>
<evidence type="ECO:0000256" key="18">
    <source>
        <dbReference type="ARBA" id="ARBA00041418"/>
    </source>
</evidence>
<dbReference type="GO" id="GO:0032153">
    <property type="term" value="C:cell division site"/>
    <property type="evidence" value="ECO:0007669"/>
    <property type="project" value="TreeGrafter"/>
</dbReference>
<feature type="transmembrane region" description="Helical" evidence="21">
    <location>
        <begin position="272"/>
        <end position="298"/>
    </location>
</feature>